<evidence type="ECO:0000313" key="3">
    <source>
        <dbReference type="Proteomes" id="UP000078512"/>
    </source>
</evidence>
<sequence>MTHRGSIERRKKKGQGKGDKPRLDPWRRDHGSLWDTLSLTHTHTLSLSPLLSLSLNPLFSLKLSPLWLLSLCPLNPQSNSSPLPLPSFLYYPSFFLFFLSLLL</sequence>
<feature type="compositionally biased region" description="Basic and acidic residues" evidence="1">
    <location>
        <begin position="16"/>
        <end position="29"/>
    </location>
</feature>
<dbReference type="AlphaFoldDB" id="A0A197JRH8"/>
<protein>
    <submittedName>
        <fullName evidence="2">Uncharacterized protein</fullName>
    </submittedName>
</protein>
<organism evidence="2 3">
    <name type="scientific">Linnemannia elongata AG-77</name>
    <dbReference type="NCBI Taxonomy" id="1314771"/>
    <lineage>
        <taxon>Eukaryota</taxon>
        <taxon>Fungi</taxon>
        <taxon>Fungi incertae sedis</taxon>
        <taxon>Mucoromycota</taxon>
        <taxon>Mortierellomycotina</taxon>
        <taxon>Mortierellomycetes</taxon>
        <taxon>Mortierellales</taxon>
        <taxon>Mortierellaceae</taxon>
        <taxon>Linnemannia</taxon>
    </lineage>
</organism>
<dbReference type="EMBL" id="KV442056">
    <property type="protein sequence ID" value="OAQ27563.1"/>
    <property type="molecule type" value="Genomic_DNA"/>
</dbReference>
<name>A0A197JRH8_9FUNG</name>
<proteinExistence type="predicted"/>
<gene>
    <name evidence="2" type="ORF">K457DRAFT_626094</name>
</gene>
<accession>A0A197JRH8</accession>
<dbReference type="Proteomes" id="UP000078512">
    <property type="component" value="Unassembled WGS sequence"/>
</dbReference>
<evidence type="ECO:0000313" key="2">
    <source>
        <dbReference type="EMBL" id="OAQ27563.1"/>
    </source>
</evidence>
<reference evidence="2 3" key="1">
    <citation type="submission" date="2016-05" db="EMBL/GenBank/DDBJ databases">
        <title>Genome sequencing reveals origins of a unique bacterial endosymbiosis in the earliest lineages of terrestrial Fungi.</title>
        <authorList>
            <consortium name="DOE Joint Genome Institute"/>
            <person name="Uehling J."/>
            <person name="Gryganskyi A."/>
            <person name="Hameed K."/>
            <person name="Tschaplinski T."/>
            <person name="Misztal P."/>
            <person name="Wu S."/>
            <person name="Desiro A."/>
            <person name="Vande Pol N."/>
            <person name="Du Z.-Y."/>
            <person name="Zienkiewicz A."/>
            <person name="Zienkiewicz K."/>
            <person name="Morin E."/>
            <person name="Tisserant E."/>
            <person name="Splivallo R."/>
            <person name="Hainaut M."/>
            <person name="Henrissat B."/>
            <person name="Ohm R."/>
            <person name="Kuo A."/>
            <person name="Yan J."/>
            <person name="Lipzen A."/>
            <person name="Nolan M."/>
            <person name="Labutti K."/>
            <person name="Barry K."/>
            <person name="Goldstein A."/>
            <person name="Labbe J."/>
            <person name="Schadt C."/>
            <person name="Tuskan G."/>
            <person name="Grigoriev I."/>
            <person name="Martin F."/>
            <person name="Vilgalys R."/>
            <person name="Bonito G."/>
        </authorList>
    </citation>
    <scope>NUCLEOTIDE SEQUENCE [LARGE SCALE GENOMIC DNA]</scope>
    <source>
        <strain evidence="2 3">AG-77</strain>
    </source>
</reference>
<keyword evidence="3" id="KW-1185">Reference proteome</keyword>
<evidence type="ECO:0000256" key="1">
    <source>
        <dbReference type="SAM" id="MobiDB-lite"/>
    </source>
</evidence>
<feature type="region of interest" description="Disordered" evidence="1">
    <location>
        <begin position="1"/>
        <end position="29"/>
    </location>
</feature>